<reference evidence="1" key="1">
    <citation type="submission" date="2021-03" db="EMBL/GenBank/DDBJ databases">
        <title>Antimicrobial resistance genes in bacteria isolated from Japanese honey, and their potential for conferring macrolide and lincosamide resistance in the American foulbrood pathogen Paenibacillus larvae.</title>
        <authorList>
            <person name="Okamoto M."/>
            <person name="Kumagai M."/>
            <person name="Kanamori H."/>
            <person name="Takamatsu D."/>
        </authorList>
    </citation>
    <scope>NUCLEOTIDE SEQUENCE</scope>
    <source>
        <strain evidence="1">J43TS3</strain>
    </source>
</reference>
<evidence type="ECO:0000313" key="1">
    <source>
        <dbReference type="EMBL" id="GIO26374.1"/>
    </source>
</evidence>
<gene>
    <name evidence="1" type="ORF">J43TS3_09850</name>
</gene>
<name>A0A919X602_9BACI</name>
<accession>A0A919X602</accession>
<proteinExistence type="predicted"/>
<keyword evidence="2" id="KW-1185">Reference proteome</keyword>
<protein>
    <submittedName>
        <fullName evidence="1">Uncharacterized protein</fullName>
    </submittedName>
</protein>
<dbReference type="Proteomes" id="UP000676917">
    <property type="component" value="Unassembled WGS sequence"/>
</dbReference>
<dbReference type="EMBL" id="BORP01000001">
    <property type="protein sequence ID" value="GIO26374.1"/>
    <property type="molecule type" value="Genomic_DNA"/>
</dbReference>
<evidence type="ECO:0000313" key="2">
    <source>
        <dbReference type="Proteomes" id="UP000676917"/>
    </source>
</evidence>
<organism evidence="1 2">
    <name type="scientific">Ornithinibacillus bavariensis</name>
    <dbReference type="NCBI Taxonomy" id="545502"/>
    <lineage>
        <taxon>Bacteria</taxon>
        <taxon>Bacillati</taxon>
        <taxon>Bacillota</taxon>
        <taxon>Bacilli</taxon>
        <taxon>Bacillales</taxon>
        <taxon>Bacillaceae</taxon>
        <taxon>Ornithinibacillus</taxon>
    </lineage>
</organism>
<sequence length="64" mass="7662">MQIRAKENENSVVEPIDLIDHKLQTFIEFDFRTDRQLNLITAFYKMVKRYDIENGGFKNKVLRA</sequence>
<comment type="caution">
    <text evidence="1">The sequence shown here is derived from an EMBL/GenBank/DDBJ whole genome shotgun (WGS) entry which is preliminary data.</text>
</comment>
<dbReference type="AlphaFoldDB" id="A0A919X602"/>